<dbReference type="Proteomes" id="UP000593573">
    <property type="component" value="Unassembled WGS sequence"/>
</dbReference>
<gene>
    <name evidence="1" type="ORF">Goklo_004454</name>
</gene>
<evidence type="ECO:0000313" key="1">
    <source>
        <dbReference type="EMBL" id="MBA0664457.1"/>
    </source>
</evidence>
<protein>
    <submittedName>
        <fullName evidence="1">Uncharacterized protein</fullName>
    </submittedName>
</protein>
<sequence length="360" mass="41197">MEESSITRPPMPDNGRLITSLLMRAHDVLFLLAGNLLQLTIKLQKFLNLKLAFTFGEDFSNFKLVRKIIRSLLERFSVKAKCANNLKKKKKSSCAKWSDEDSSSNFETDVDQVNNYVTFTSSVISSSKVEIDDDPDGDDEEEFLKTYKTMLGKWEQAKEELLTKELDNLINTKKELVETNLMLEKFNTGSNKLNEIHVTGRRDSGRSGLGFFNKGKELMKSPTMFIELLKDYVCTIDYHPRTANVVADALSRKEVVELKSRSLFIDLNVYDDDNLLVELKIKTGLIDQIKEAQSINDKIVKKRKFAQKDNNENFRMCQKLKMSENGIEGRGITTSNPWNHDLLDNIEDQGYPSVVSRHTT</sequence>
<name>A0A7J8VNS3_9ROSI</name>
<evidence type="ECO:0000313" key="2">
    <source>
        <dbReference type="Proteomes" id="UP000593573"/>
    </source>
</evidence>
<dbReference type="OrthoDB" id="111931at2759"/>
<dbReference type="AlphaFoldDB" id="A0A7J8VNS3"/>
<proteinExistence type="predicted"/>
<organism evidence="1 2">
    <name type="scientific">Gossypium klotzschianum</name>
    <dbReference type="NCBI Taxonomy" id="34286"/>
    <lineage>
        <taxon>Eukaryota</taxon>
        <taxon>Viridiplantae</taxon>
        <taxon>Streptophyta</taxon>
        <taxon>Embryophyta</taxon>
        <taxon>Tracheophyta</taxon>
        <taxon>Spermatophyta</taxon>
        <taxon>Magnoliopsida</taxon>
        <taxon>eudicotyledons</taxon>
        <taxon>Gunneridae</taxon>
        <taxon>Pentapetalae</taxon>
        <taxon>rosids</taxon>
        <taxon>malvids</taxon>
        <taxon>Malvales</taxon>
        <taxon>Malvaceae</taxon>
        <taxon>Malvoideae</taxon>
        <taxon>Gossypium</taxon>
    </lineage>
</organism>
<keyword evidence="2" id="KW-1185">Reference proteome</keyword>
<reference evidence="1 2" key="1">
    <citation type="journal article" date="2019" name="Genome Biol. Evol.">
        <title>Insights into the evolution of the New World diploid cottons (Gossypium, subgenus Houzingenia) based on genome sequencing.</title>
        <authorList>
            <person name="Grover C.E."/>
            <person name="Arick M.A. 2nd"/>
            <person name="Thrash A."/>
            <person name="Conover J.L."/>
            <person name="Sanders W.S."/>
            <person name="Peterson D.G."/>
            <person name="Frelichowski J.E."/>
            <person name="Scheffler J.A."/>
            <person name="Scheffler B.E."/>
            <person name="Wendel J.F."/>
        </authorList>
    </citation>
    <scope>NUCLEOTIDE SEQUENCE [LARGE SCALE GENOMIC DNA]</scope>
    <source>
        <strain evidence="1">57</strain>
        <tissue evidence="1">Leaf</tissue>
    </source>
</reference>
<accession>A0A7J8VNS3</accession>
<comment type="caution">
    <text evidence="1">The sequence shown here is derived from an EMBL/GenBank/DDBJ whole genome shotgun (WGS) entry which is preliminary data.</text>
</comment>
<dbReference type="EMBL" id="JABFAB010000011">
    <property type="protein sequence ID" value="MBA0664457.1"/>
    <property type="molecule type" value="Genomic_DNA"/>
</dbReference>